<dbReference type="Pfam" id="PF00440">
    <property type="entry name" value="TetR_N"/>
    <property type="match status" value="1"/>
</dbReference>
<gene>
    <name evidence="6" type="ORF">E1293_11495</name>
</gene>
<evidence type="ECO:0000256" key="3">
    <source>
        <dbReference type="ARBA" id="ARBA00023163"/>
    </source>
</evidence>
<dbReference type="GO" id="GO:0000976">
    <property type="term" value="F:transcription cis-regulatory region binding"/>
    <property type="evidence" value="ECO:0007669"/>
    <property type="project" value="TreeGrafter"/>
</dbReference>
<dbReference type="InterPro" id="IPR001647">
    <property type="entry name" value="HTH_TetR"/>
</dbReference>
<accession>A0A4R5BFA8</accession>
<dbReference type="GO" id="GO:0003700">
    <property type="term" value="F:DNA-binding transcription factor activity"/>
    <property type="evidence" value="ECO:0007669"/>
    <property type="project" value="TreeGrafter"/>
</dbReference>
<comment type="caution">
    <text evidence="6">The sequence shown here is derived from an EMBL/GenBank/DDBJ whole genome shotgun (WGS) entry which is preliminary data.</text>
</comment>
<dbReference type="Proteomes" id="UP000295578">
    <property type="component" value="Unassembled WGS sequence"/>
</dbReference>
<evidence type="ECO:0000256" key="4">
    <source>
        <dbReference type="PROSITE-ProRule" id="PRU00335"/>
    </source>
</evidence>
<dbReference type="SUPFAM" id="SSF46689">
    <property type="entry name" value="Homeodomain-like"/>
    <property type="match status" value="1"/>
</dbReference>
<evidence type="ECO:0000256" key="1">
    <source>
        <dbReference type="ARBA" id="ARBA00023015"/>
    </source>
</evidence>
<evidence type="ECO:0000313" key="6">
    <source>
        <dbReference type="EMBL" id="TDD85248.1"/>
    </source>
</evidence>
<dbReference type="InterPro" id="IPR009057">
    <property type="entry name" value="Homeodomain-like_sf"/>
</dbReference>
<protein>
    <submittedName>
        <fullName evidence="6">TetR family transcriptional regulator</fullName>
    </submittedName>
</protein>
<dbReference type="InterPro" id="IPR041347">
    <property type="entry name" value="MftR_C"/>
</dbReference>
<evidence type="ECO:0000256" key="2">
    <source>
        <dbReference type="ARBA" id="ARBA00023125"/>
    </source>
</evidence>
<evidence type="ECO:0000259" key="5">
    <source>
        <dbReference type="PROSITE" id="PS50977"/>
    </source>
</evidence>
<dbReference type="PANTHER" id="PTHR30055">
    <property type="entry name" value="HTH-TYPE TRANSCRIPTIONAL REGULATOR RUTR"/>
    <property type="match status" value="1"/>
</dbReference>
<reference evidence="6 7" key="1">
    <citation type="submission" date="2019-03" db="EMBL/GenBank/DDBJ databases">
        <title>Draft genome sequences of novel Actinobacteria.</title>
        <authorList>
            <person name="Sahin N."/>
            <person name="Ay H."/>
            <person name="Saygin H."/>
        </authorList>
    </citation>
    <scope>NUCLEOTIDE SEQUENCE [LARGE SCALE GENOMIC DNA]</scope>
    <source>
        <strain evidence="6 7">DSM 45941</strain>
    </source>
</reference>
<dbReference type="EMBL" id="SMKY01000038">
    <property type="protein sequence ID" value="TDD85248.1"/>
    <property type="molecule type" value="Genomic_DNA"/>
</dbReference>
<dbReference type="RefSeq" id="WP_132196785.1">
    <property type="nucleotide sequence ID" value="NZ_SMKY01000038.1"/>
</dbReference>
<dbReference type="Gene3D" id="1.10.10.60">
    <property type="entry name" value="Homeodomain-like"/>
    <property type="match status" value="1"/>
</dbReference>
<dbReference type="PRINTS" id="PR00455">
    <property type="entry name" value="HTHTETR"/>
</dbReference>
<feature type="domain" description="HTH tetR-type" evidence="5">
    <location>
        <begin position="28"/>
        <end position="88"/>
    </location>
</feature>
<dbReference type="Gene3D" id="1.10.357.10">
    <property type="entry name" value="Tetracycline Repressor, domain 2"/>
    <property type="match status" value="1"/>
</dbReference>
<keyword evidence="3" id="KW-0804">Transcription</keyword>
<proteinExistence type="predicted"/>
<sequence length="213" mass="24319">MSTSSPEHAIDRLQDRLSRLPLRERKKLKTRRAIQDHALRLFTGQGYDETTVEQIAAAAEISPSTFFRYFPTKEDVVITDEFDPIMAEVFRSQPPGRSPIEALRETLREILPLMPEDDFDVIRTRMRLMAEVPALRARMFEVMRQGTHAVLSDLLAERTGRDRGDPEIEAFNWAVLGVLQAAMYQWLESASSAAELADLIDRNLEFLSRGCPL</sequence>
<name>A0A4R5BFA8_9ACTN</name>
<dbReference type="Pfam" id="PF17754">
    <property type="entry name" value="TetR_C_14"/>
    <property type="match status" value="1"/>
</dbReference>
<keyword evidence="7" id="KW-1185">Reference proteome</keyword>
<keyword evidence="2 4" id="KW-0238">DNA-binding</keyword>
<dbReference type="AlphaFoldDB" id="A0A4R5BFA8"/>
<dbReference type="PROSITE" id="PS50977">
    <property type="entry name" value="HTH_TETR_2"/>
    <property type="match status" value="1"/>
</dbReference>
<evidence type="ECO:0000313" key="7">
    <source>
        <dbReference type="Proteomes" id="UP000295578"/>
    </source>
</evidence>
<keyword evidence="1" id="KW-0805">Transcription regulation</keyword>
<organism evidence="6 7">
    <name type="scientific">Actinomadura darangshiensis</name>
    <dbReference type="NCBI Taxonomy" id="705336"/>
    <lineage>
        <taxon>Bacteria</taxon>
        <taxon>Bacillati</taxon>
        <taxon>Actinomycetota</taxon>
        <taxon>Actinomycetes</taxon>
        <taxon>Streptosporangiales</taxon>
        <taxon>Thermomonosporaceae</taxon>
        <taxon>Actinomadura</taxon>
    </lineage>
</organism>
<feature type="DNA-binding region" description="H-T-H motif" evidence="4">
    <location>
        <begin position="51"/>
        <end position="70"/>
    </location>
</feature>
<dbReference type="PANTHER" id="PTHR30055:SF238">
    <property type="entry name" value="MYCOFACTOCIN BIOSYNTHESIS TRANSCRIPTIONAL REGULATOR MFTR-RELATED"/>
    <property type="match status" value="1"/>
</dbReference>
<dbReference type="InterPro" id="IPR050109">
    <property type="entry name" value="HTH-type_TetR-like_transc_reg"/>
</dbReference>
<dbReference type="OrthoDB" id="956698at2"/>